<organism evidence="1 2">
    <name type="scientific">Puccinia sorghi</name>
    <dbReference type="NCBI Taxonomy" id="27349"/>
    <lineage>
        <taxon>Eukaryota</taxon>
        <taxon>Fungi</taxon>
        <taxon>Dikarya</taxon>
        <taxon>Basidiomycota</taxon>
        <taxon>Pucciniomycotina</taxon>
        <taxon>Pucciniomycetes</taxon>
        <taxon>Pucciniales</taxon>
        <taxon>Pucciniaceae</taxon>
        <taxon>Puccinia</taxon>
    </lineage>
</organism>
<dbReference type="GO" id="GO:0003676">
    <property type="term" value="F:nucleic acid binding"/>
    <property type="evidence" value="ECO:0007669"/>
    <property type="project" value="InterPro"/>
</dbReference>
<gene>
    <name evidence="1" type="ORF">VP01_2352g1</name>
</gene>
<reference evidence="1 2" key="1">
    <citation type="submission" date="2015-08" db="EMBL/GenBank/DDBJ databases">
        <title>Next Generation Sequencing and Analysis of the Genome of Puccinia sorghi L Schw, the Causal Agent of Maize Common Rust.</title>
        <authorList>
            <person name="Rochi L."/>
            <person name="Burguener G."/>
            <person name="Darino M."/>
            <person name="Turjanski A."/>
            <person name="Kreff E."/>
            <person name="Dieguez M.J."/>
            <person name="Sacco F."/>
        </authorList>
    </citation>
    <scope>NUCLEOTIDE SEQUENCE [LARGE SCALE GENOMIC DNA]</scope>
    <source>
        <strain evidence="1 2">RO10H11247</strain>
    </source>
</reference>
<protein>
    <recommendedName>
        <fullName evidence="3">Integrase catalytic domain-containing protein</fullName>
    </recommendedName>
</protein>
<name>A0A0L6V7A6_9BASI</name>
<dbReference type="InterPro" id="IPR036397">
    <property type="entry name" value="RNaseH_sf"/>
</dbReference>
<dbReference type="EMBL" id="LAVV01007228">
    <property type="protein sequence ID" value="KNZ56653.1"/>
    <property type="molecule type" value="Genomic_DNA"/>
</dbReference>
<dbReference type="AlphaFoldDB" id="A0A0L6V7A6"/>
<sequence>MAKITQQPFKGISRTVSKPFEKIHLDLIGPIDPQSRERPSYLAGFPLVKKDDTCEVLISLLENECKRLGYYPTWVCSDGGGEYFGGRLVGFLASKNILGLKGLIALSLNQCELLSI</sequence>
<evidence type="ECO:0000313" key="1">
    <source>
        <dbReference type="EMBL" id="KNZ56653.1"/>
    </source>
</evidence>
<dbReference type="InterPro" id="IPR012337">
    <property type="entry name" value="RNaseH-like_sf"/>
</dbReference>
<dbReference type="Proteomes" id="UP000037035">
    <property type="component" value="Unassembled WGS sequence"/>
</dbReference>
<comment type="caution">
    <text evidence="1">The sequence shown here is derived from an EMBL/GenBank/DDBJ whole genome shotgun (WGS) entry which is preliminary data.</text>
</comment>
<keyword evidence="2" id="KW-1185">Reference proteome</keyword>
<dbReference type="VEuPathDB" id="FungiDB:VP01_2352g1"/>
<dbReference type="Gene3D" id="3.30.420.10">
    <property type="entry name" value="Ribonuclease H-like superfamily/Ribonuclease H"/>
    <property type="match status" value="1"/>
</dbReference>
<dbReference type="OrthoDB" id="7691805at2759"/>
<evidence type="ECO:0000313" key="2">
    <source>
        <dbReference type="Proteomes" id="UP000037035"/>
    </source>
</evidence>
<dbReference type="SUPFAM" id="SSF53098">
    <property type="entry name" value="Ribonuclease H-like"/>
    <property type="match status" value="1"/>
</dbReference>
<accession>A0A0L6V7A6</accession>
<evidence type="ECO:0008006" key="3">
    <source>
        <dbReference type="Google" id="ProtNLM"/>
    </source>
</evidence>
<proteinExistence type="predicted"/>